<proteinExistence type="predicted"/>
<organism evidence="1 2">
    <name type="scientific">Olivibacter oleidegradans</name>
    <dbReference type="NCBI Taxonomy" id="760123"/>
    <lineage>
        <taxon>Bacteria</taxon>
        <taxon>Pseudomonadati</taxon>
        <taxon>Bacteroidota</taxon>
        <taxon>Sphingobacteriia</taxon>
        <taxon>Sphingobacteriales</taxon>
        <taxon>Sphingobacteriaceae</taxon>
        <taxon>Olivibacter</taxon>
    </lineage>
</organism>
<dbReference type="EMBL" id="JBHLWO010000002">
    <property type="protein sequence ID" value="MFC0320363.1"/>
    <property type="molecule type" value="Genomic_DNA"/>
</dbReference>
<dbReference type="Proteomes" id="UP001589774">
    <property type="component" value="Unassembled WGS sequence"/>
</dbReference>
<reference evidence="1 2" key="1">
    <citation type="submission" date="2024-09" db="EMBL/GenBank/DDBJ databases">
        <authorList>
            <person name="Sun Q."/>
            <person name="Mori K."/>
        </authorList>
    </citation>
    <scope>NUCLEOTIDE SEQUENCE [LARGE SCALE GENOMIC DNA]</scope>
    <source>
        <strain evidence="1 2">CCM 7765</strain>
    </source>
</reference>
<evidence type="ECO:0000313" key="2">
    <source>
        <dbReference type="Proteomes" id="UP001589774"/>
    </source>
</evidence>
<protein>
    <submittedName>
        <fullName evidence="1">Helix-turn-helix transcriptional regulator</fullName>
    </submittedName>
</protein>
<name>A0ABV6HNA0_9SPHI</name>
<accession>A0ABV6HNA0</accession>
<gene>
    <name evidence="1" type="ORF">ACFFI0_18695</name>
</gene>
<dbReference type="RefSeq" id="WP_013667733.1">
    <property type="nucleotide sequence ID" value="NZ_JBHLWO010000002.1"/>
</dbReference>
<sequence length="134" mass="15868">MRNNIDKHYGEIIERTIRRNGYSISELSRLMKVNRRSIYNWFNQAKFKSEIIFKIGCALKHDFSNEFPELFSPADFQQAFSKSRSFSDDFLASELEKINYWKDKYISLLEEYNEILAIKGKDAPTSAYMSLKQL</sequence>
<evidence type="ECO:0000313" key="1">
    <source>
        <dbReference type="EMBL" id="MFC0320363.1"/>
    </source>
</evidence>
<keyword evidence="2" id="KW-1185">Reference proteome</keyword>
<comment type="caution">
    <text evidence="1">The sequence shown here is derived from an EMBL/GenBank/DDBJ whole genome shotgun (WGS) entry which is preliminary data.</text>
</comment>